<dbReference type="Pfam" id="PF06881">
    <property type="entry name" value="Elongin_A"/>
    <property type="match status" value="1"/>
</dbReference>
<keyword evidence="4" id="KW-0689">Ribosomal protein</keyword>
<keyword evidence="5 9" id="KW-0539">Nucleus</keyword>
<dbReference type="SMART" id="SM00509">
    <property type="entry name" value="TFS2N"/>
    <property type="match status" value="1"/>
</dbReference>
<feature type="domain" description="TFIIS N-terminal" evidence="12">
    <location>
        <begin position="108"/>
        <end position="171"/>
    </location>
</feature>
<feature type="compositionally biased region" description="Polar residues" evidence="10">
    <location>
        <begin position="214"/>
        <end position="224"/>
    </location>
</feature>
<dbReference type="InterPro" id="IPR010684">
    <property type="entry name" value="RNA_pol_II_trans_fac_SIII_A"/>
</dbReference>
<dbReference type="GO" id="GO:0070449">
    <property type="term" value="C:elongin complex"/>
    <property type="evidence" value="ECO:0007669"/>
    <property type="project" value="InterPro"/>
</dbReference>
<feature type="compositionally biased region" description="Basic and acidic residues" evidence="10">
    <location>
        <begin position="176"/>
        <end position="201"/>
    </location>
</feature>
<evidence type="ECO:0000256" key="5">
    <source>
        <dbReference type="ARBA" id="ARBA00023242"/>
    </source>
</evidence>
<evidence type="ECO:0000259" key="12">
    <source>
        <dbReference type="PROSITE" id="PS51319"/>
    </source>
</evidence>
<dbReference type="InterPro" id="IPR051870">
    <property type="entry name" value="Elongin-A_domain"/>
</dbReference>
<feature type="region of interest" description="Disordered" evidence="10">
    <location>
        <begin position="781"/>
        <end position="855"/>
    </location>
</feature>
<dbReference type="SUPFAM" id="SSF55282">
    <property type="entry name" value="RL5-like"/>
    <property type="match status" value="1"/>
</dbReference>
<sequence>ARYTVRSFGIRRNEKIAVHCTVRGAKAEEILEKGLKVREYELRKNNFSDTGNFGFGIQEHIDLGIKYDPSIGIYGLDFYVVLGRPGFSIADKKRRTGSIGAKHRIGKEEAMRWFQQKLMKSLKRLSELPITVDILVETGVGKTVNSLRKHELVGDFAKNLVARWKKLVPVSQEVDRNNLDSEDRDYERSSSRKRQREASPREDEEPDQDSSEPFQPSCSQSYSPNHRKKKPKRCPGSERAHQTYGYSSQEGKSWGRSSPVLSSDQEYSDYGQAASPEPSESPQDVDTDPYASEEQEEPAVFHRKASKGPSFQDKVGGSRERNPGEFHDKGNLSRNKEHKSSHKEKQRLDGRGEDRPSAFSPERLHKSSFKEQLQEASVAGGSKEKQRVSDGTKKEKSRESGTSRKEKLHTQLHLEESLDNHVKKQKHRDSEKSKLEKSKLSLETSTTEREKRKAESDSSNRSKEKGISGSLKTSEGKQKASDVDKKSMGSSSSFGDGEAEDEFEQPTMSFESYLSYDQPQKKKKKVAKPTVSAGEKDRGHSKQNGSKASSKSSSSSRKSPSHKRTSEKKAEKSVPEPPKPNRILLDVVPTLPDIPLPPIQANYRPLPSIESITCSQTKRRAVSSPLEEAEAGFTGRRLNSKMQVYSGSKTAYLPKMMSLYQQCIRVLSNNIDSIYEVGGVPFSVLEPVLEKCTPEQLYRIEECNYALIEDTDQLWHNHCLRDFKNEKPQEFESWREMYLRLHDAREQRLLMLARNIGSAHANKPKGRVAKMAFVNSAVKPPRDVRRRQEKFGTGGPLLPEKTKIKPVLYTSSKSHSRVSEEQSYDGPSTSSAHSVPSSGSTFPSYDPRKPPVKKIAPMMAKTIKAFKNRFSRR</sequence>
<feature type="compositionally biased region" description="Basic residues" evidence="10">
    <location>
        <begin position="336"/>
        <end position="345"/>
    </location>
</feature>
<dbReference type="InterPro" id="IPR031309">
    <property type="entry name" value="Ribosomal_uL5_C"/>
</dbReference>
<evidence type="ECO:0000256" key="9">
    <source>
        <dbReference type="PROSITE-ProRule" id="PRU00649"/>
    </source>
</evidence>
<feature type="compositionally biased region" description="Polar residues" evidence="10">
    <location>
        <begin position="244"/>
        <end position="265"/>
    </location>
</feature>
<dbReference type="OrthoDB" id="21513at2759"/>
<keyword evidence="14" id="KW-1185">Reference proteome</keyword>
<dbReference type="EMBL" id="VZSX01000170">
    <property type="protein sequence ID" value="NXA41469.1"/>
    <property type="molecule type" value="Genomic_DNA"/>
</dbReference>
<dbReference type="Gene3D" id="6.10.250.3180">
    <property type="match status" value="1"/>
</dbReference>
<feature type="region of interest" description="Disordered" evidence="10">
    <location>
        <begin position="176"/>
        <end position="583"/>
    </location>
</feature>
<dbReference type="Gene3D" id="3.30.1440.10">
    <property type="match status" value="1"/>
</dbReference>
<protein>
    <recommendedName>
        <fullName evidence="3">Elongin-A</fullName>
    </recommendedName>
    <alternativeName>
        <fullName evidence="8">60S ribosomal protein L11</fullName>
    </alternativeName>
    <alternativeName>
        <fullName evidence="7">Large ribosomal subunit protein uL5</fullName>
    </alternativeName>
</protein>
<feature type="compositionally biased region" description="Basic and acidic residues" evidence="10">
    <location>
        <begin position="316"/>
        <end position="335"/>
    </location>
</feature>
<evidence type="ECO:0000259" key="11">
    <source>
        <dbReference type="PROSITE" id="PS50181"/>
    </source>
</evidence>
<evidence type="ECO:0000256" key="6">
    <source>
        <dbReference type="ARBA" id="ARBA00023274"/>
    </source>
</evidence>
<name>A0A7K7VJ86_EUDEL</name>
<dbReference type="AlphaFoldDB" id="A0A7K7VJ86"/>
<dbReference type="FunFam" id="3.30.1440.10:FF:000002">
    <property type="entry name" value="60S ribosomal protein L11"/>
    <property type="match status" value="1"/>
</dbReference>
<dbReference type="GO" id="GO:0005840">
    <property type="term" value="C:ribosome"/>
    <property type="evidence" value="ECO:0007669"/>
    <property type="project" value="UniProtKB-KW"/>
</dbReference>
<dbReference type="InterPro" id="IPR017923">
    <property type="entry name" value="TFIIS_N"/>
</dbReference>
<dbReference type="PANTHER" id="PTHR15141">
    <property type="entry name" value="TRANSCRIPTION ELONGATION FACTOR B POLYPEPTIDE 3"/>
    <property type="match status" value="1"/>
</dbReference>
<evidence type="ECO:0000256" key="2">
    <source>
        <dbReference type="ARBA" id="ARBA00008553"/>
    </source>
</evidence>
<dbReference type="Proteomes" id="UP000533954">
    <property type="component" value="Unassembled WGS sequence"/>
</dbReference>
<dbReference type="InterPro" id="IPR022803">
    <property type="entry name" value="Ribosomal_uL5_dom_sf"/>
</dbReference>
<accession>A0A7K7VJ86</accession>
<dbReference type="InterPro" id="IPR001810">
    <property type="entry name" value="F-box_dom"/>
</dbReference>
<gene>
    <name evidence="13" type="primary">Eloa_1</name>
    <name evidence="13" type="ORF">EUDELE_R10628</name>
</gene>
<dbReference type="GO" id="GO:1990904">
    <property type="term" value="C:ribonucleoprotein complex"/>
    <property type="evidence" value="ECO:0007669"/>
    <property type="project" value="UniProtKB-KW"/>
</dbReference>
<dbReference type="InterPro" id="IPR003617">
    <property type="entry name" value="TFIIS/CRSP70_N_sub"/>
</dbReference>
<keyword evidence="6" id="KW-0687">Ribonucleoprotein</keyword>
<evidence type="ECO:0000256" key="3">
    <source>
        <dbReference type="ARBA" id="ARBA00021346"/>
    </source>
</evidence>
<organism evidence="13 14">
    <name type="scientific">Eudromia elegans</name>
    <name type="common">Elegant crested-tinamou</name>
    <dbReference type="NCBI Taxonomy" id="8805"/>
    <lineage>
        <taxon>Eukaryota</taxon>
        <taxon>Metazoa</taxon>
        <taxon>Chordata</taxon>
        <taxon>Craniata</taxon>
        <taxon>Vertebrata</taxon>
        <taxon>Euteleostomi</taxon>
        <taxon>Archelosauria</taxon>
        <taxon>Archosauria</taxon>
        <taxon>Dinosauria</taxon>
        <taxon>Saurischia</taxon>
        <taxon>Theropoda</taxon>
        <taxon>Coelurosauria</taxon>
        <taxon>Aves</taxon>
        <taxon>Palaeognathae</taxon>
        <taxon>Tinamiformes</taxon>
        <taxon>Tinamidae</taxon>
        <taxon>Eudromia</taxon>
    </lineage>
</organism>
<feature type="compositionally biased region" description="Low complexity" evidence="10">
    <location>
        <begin position="542"/>
        <end position="558"/>
    </location>
</feature>
<evidence type="ECO:0000256" key="4">
    <source>
        <dbReference type="ARBA" id="ARBA00022980"/>
    </source>
</evidence>
<dbReference type="Pfam" id="PF00673">
    <property type="entry name" value="Ribosomal_L5_C"/>
    <property type="match status" value="1"/>
</dbReference>
<dbReference type="GO" id="GO:0006368">
    <property type="term" value="P:transcription elongation by RNA polymerase II"/>
    <property type="evidence" value="ECO:0007669"/>
    <property type="project" value="InterPro"/>
</dbReference>
<feature type="compositionally biased region" description="Low complexity" evidence="10">
    <location>
        <begin position="828"/>
        <end position="840"/>
    </location>
</feature>
<feature type="compositionally biased region" description="Basic and acidic residues" evidence="10">
    <location>
        <begin position="346"/>
        <end position="373"/>
    </location>
</feature>
<evidence type="ECO:0000256" key="8">
    <source>
        <dbReference type="ARBA" id="ARBA00035322"/>
    </source>
</evidence>
<comment type="subcellular location">
    <subcellularLocation>
        <location evidence="1 9">Nucleus</location>
    </subcellularLocation>
</comment>
<dbReference type="Pfam" id="PF08711">
    <property type="entry name" value="Med26"/>
    <property type="match status" value="1"/>
</dbReference>
<comment type="similarity">
    <text evidence="2">Belongs to the universal ribosomal protein uL5 family.</text>
</comment>
<feature type="compositionally biased region" description="Polar residues" evidence="10">
    <location>
        <begin position="506"/>
        <end position="518"/>
    </location>
</feature>
<evidence type="ECO:0000256" key="7">
    <source>
        <dbReference type="ARBA" id="ARBA00035245"/>
    </source>
</evidence>
<dbReference type="SUPFAM" id="SSF47676">
    <property type="entry name" value="Conserved domain common to transcription factors TFIIS, elongin A, CRSP70"/>
    <property type="match status" value="1"/>
</dbReference>
<feature type="compositionally biased region" description="Basic and acidic residues" evidence="10">
    <location>
        <begin position="382"/>
        <end position="466"/>
    </location>
</feature>
<dbReference type="PROSITE" id="PS50181">
    <property type="entry name" value="FBOX"/>
    <property type="match status" value="1"/>
</dbReference>
<dbReference type="PANTHER" id="PTHR15141:SF75">
    <property type="entry name" value="ELONGIN-A"/>
    <property type="match status" value="1"/>
</dbReference>
<dbReference type="PROSITE" id="PS51319">
    <property type="entry name" value="TFIIS_N"/>
    <property type="match status" value="1"/>
</dbReference>
<dbReference type="InterPro" id="IPR035441">
    <property type="entry name" value="TFIIS/LEDGF_dom_sf"/>
</dbReference>
<dbReference type="CDD" id="cd00183">
    <property type="entry name" value="TFIIS_I"/>
    <property type="match status" value="1"/>
</dbReference>
<proteinExistence type="inferred from homology"/>
<feature type="non-terminal residue" evidence="13">
    <location>
        <position position="1"/>
    </location>
</feature>
<reference evidence="13 14" key="1">
    <citation type="submission" date="2019-09" db="EMBL/GenBank/DDBJ databases">
        <title>Bird 10,000 Genomes (B10K) Project - Family phase.</title>
        <authorList>
            <person name="Zhang G."/>
        </authorList>
    </citation>
    <scope>NUCLEOTIDE SEQUENCE [LARGE SCALE GENOMIC DNA]</scope>
    <source>
        <strain evidence="13">B10K-LSUMZ-16893</strain>
    </source>
</reference>
<evidence type="ECO:0000313" key="13">
    <source>
        <dbReference type="EMBL" id="NXA41469.1"/>
    </source>
</evidence>
<comment type="caution">
    <text evidence="13">The sequence shown here is derived from an EMBL/GenBank/DDBJ whole genome shotgun (WGS) entry which is preliminary data.</text>
</comment>
<evidence type="ECO:0000256" key="1">
    <source>
        <dbReference type="ARBA" id="ARBA00004123"/>
    </source>
</evidence>
<feature type="non-terminal residue" evidence="13">
    <location>
        <position position="873"/>
    </location>
</feature>
<evidence type="ECO:0000256" key="10">
    <source>
        <dbReference type="SAM" id="MobiDB-lite"/>
    </source>
</evidence>
<evidence type="ECO:0000313" key="14">
    <source>
        <dbReference type="Proteomes" id="UP000533954"/>
    </source>
</evidence>
<feature type="compositionally biased region" description="Acidic residues" evidence="10">
    <location>
        <begin position="283"/>
        <end position="297"/>
    </location>
</feature>
<feature type="compositionally biased region" description="Basic and acidic residues" evidence="10">
    <location>
        <begin position="474"/>
        <end position="487"/>
    </location>
</feature>
<feature type="domain" description="F-box" evidence="11">
    <location>
        <begin position="674"/>
        <end position="718"/>
    </location>
</feature>